<dbReference type="PROSITE" id="PS51781">
    <property type="entry name" value="SH3B"/>
    <property type="match status" value="1"/>
</dbReference>
<feature type="domain" description="SH3b" evidence="5">
    <location>
        <begin position="214"/>
        <end position="281"/>
    </location>
</feature>
<dbReference type="AlphaFoldDB" id="A0A7T7HH59"/>
<dbReference type="Pfam" id="PF01510">
    <property type="entry name" value="Amidase_2"/>
    <property type="match status" value="1"/>
</dbReference>
<dbReference type="GO" id="GO:0009254">
    <property type="term" value="P:peptidoglycan turnover"/>
    <property type="evidence" value="ECO:0007669"/>
    <property type="project" value="TreeGrafter"/>
</dbReference>
<dbReference type="GO" id="GO:0009253">
    <property type="term" value="P:peptidoglycan catabolic process"/>
    <property type="evidence" value="ECO:0007669"/>
    <property type="project" value="InterPro"/>
</dbReference>
<dbReference type="InterPro" id="IPR003646">
    <property type="entry name" value="SH3-like_bac-type"/>
</dbReference>
<dbReference type="EC" id="3.5.1.28" evidence="2"/>
<dbReference type="EMBL" id="CP066786">
    <property type="protein sequence ID" value="QQM29065.1"/>
    <property type="molecule type" value="Genomic_DNA"/>
</dbReference>
<dbReference type="GO" id="GO:0071555">
    <property type="term" value="P:cell wall organization"/>
    <property type="evidence" value="ECO:0007669"/>
    <property type="project" value="UniProtKB-KW"/>
</dbReference>
<dbReference type="InterPro" id="IPR002502">
    <property type="entry name" value="Amidase_domain"/>
</dbReference>
<keyword evidence="4" id="KW-0961">Cell wall biogenesis/degradation</keyword>
<gene>
    <name evidence="6" type="ORF">JET14_12020</name>
</gene>
<reference evidence="6 7" key="1">
    <citation type="submission" date="2020-12" db="EMBL/GenBank/DDBJ databases">
        <authorList>
            <person name="Zheng R.K."/>
            <person name="Sun C.M."/>
        </authorList>
    </citation>
    <scope>NUCLEOTIDE SEQUENCE [LARGE SCALE GENOMIC DNA]</scope>
    <source>
        <strain evidence="6 7">ZRK001</strain>
    </source>
</reference>
<name>A0A7T7HH59_9HYPH</name>
<protein>
    <recommendedName>
        <fullName evidence="2">N-acetylmuramoyl-L-alanine amidase</fullName>
        <ecNumber evidence="2">3.5.1.28</ecNumber>
    </recommendedName>
</protein>
<dbReference type="PANTHER" id="PTHR30417">
    <property type="entry name" value="N-ACETYLMURAMOYL-L-ALANINE AMIDASE AMID"/>
    <property type="match status" value="1"/>
</dbReference>
<dbReference type="SMART" id="SM00644">
    <property type="entry name" value="Ami_2"/>
    <property type="match status" value="1"/>
</dbReference>
<dbReference type="InterPro" id="IPR051206">
    <property type="entry name" value="NAMLAA_amidase_2"/>
</dbReference>
<dbReference type="PANTHER" id="PTHR30417:SF1">
    <property type="entry name" value="N-ACETYLMURAMOYL-L-ALANINE AMIDASE AMID"/>
    <property type="match status" value="1"/>
</dbReference>
<accession>A0A7T7HH59</accession>
<comment type="catalytic activity">
    <reaction evidence="1">
        <text>Hydrolyzes the link between N-acetylmuramoyl residues and L-amino acid residues in certain cell-wall glycopeptides.</text>
        <dbReference type="EC" id="3.5.1.28"/>
    </reaction>
</comment>
<evidence type="ECO:0000313" key="6">
    <source>
        <dbReference type="EMBL" id="QQM29065.1"/>
    </source>
</evidence>
<evidence type="ECO:0000259" key="5">
    <source>
        <dbReference type="PROSITE" id="PS51781"/>
    </source>
</evidence>
<evidence type="ECO:0000256" key="2">
    <source>
        <dbReference type="ARBA" id="ARBA00011901"/>
    </source>
</evidence>
<dbReference type="KEGG" id="mlut:JET14_12020"/>
<organism evidence="6 7">
    <name type="scientific">Martelella lutilitoris</name>
    <dbReference type="NCBI Taxonomy" id="2583532"/>
    <lineage>
        <taxon>Bacteria</taxon>
        <taxon>Pseudomonadati</taxon>
        <taxon>Pseudomonadota</taxon>
        <taxon>Alphaproteobacteria</taxon>
        <taxon>Hyphomicrobiales</taxon>
        <taxon>Aurantimonadaceae</taxon>
        <taxon>Martelella</taxon>
    </lineage>
</organism>
<evidence type="ECO:0000313" key="7">
    <source>
        <dbReference type="Proteomes" id="UP000596083"/>
    </source>
</evidence>
<sequence>MKVTDHRIEPIWYRETSNLSAGKVLDPTIIVMHYTTGWSGTGSRDWLMGAAGGTSNRGSSAHVVVNRDGTAWQIAPFNRVAWHAGPSRYGALKGLNNHAVGIEFVNPGPLSPDGSGRYADGYGNRRTEGDLDEFGGYVSAPHSRVGSQVYAWPLYTEAQLATGRSIVEALTAGYDIRAIVSHEEVDTRGWKTDPGPAFPMESFRALLGEDHDDVPLMEVTATRLNIRGGPGTQYEKLDPPGSIASADVVEVLSSEGVWRYVEVKSGGGAGTRGWVHGAYLG</sequence>
<keyword evidence="3" id="KW-0378">Hydrolase</keyword>
<evidence type="ECO:0000256" key="1">
    <source>
        <dbReference type="ARBA" id="ARBA00001561"/>
    </source>
</evidence>
<dbReference type="Gene3D" id="3.40.80.10">
    <property type="entry name" value="Peptidoglycan recognition protein-like"/>
    <property type="match status" value="1"/>
</dbReference>
<evidence type="ECO:0000256" key="4">
    <source>
        <dbReference type="ARBA" id="ARBA00023316"/>
    </source>
</evidence>
<dbReference type="SUPFAM" id="SSF55846">
    <property type="entry name" value="N-acetylmuramoyl-L-alanine amidase-like"/>
    <property type="match status" value="1"/>
</dbReference>
<dbReference type="Proteomes" id="UP000596083">
    <property type="component" value="Chromosome"/>
</dbReference>
<dbReference type="RefSeq" id="WP_200333785.1">
    <property type="nucleotide sequence ID" value="NZ_CP066786.1"/>
</dbReference>
<dbReference type="CDD" id="cd06583">
    <property type="entry name" value="PGRP"/>
    <property type="match status" value="1"/>
</dbReference>
<dbReference type="GO" id="GO:0008745">
    <property type="term" value="F:N-acetylmuramoyl-L-alanine amidase activity"/>
    <property type="evidence" value="ECO:0007669"/>
    <property type="project" value="UniProtKB-EC"/>
</dbReference>
<evidence type="ECO:0000256" key="3">
    <source>
        <dbReference type="ARBA" id="ARBA00022801"/>
    </source>
</evidence>
<proteinExistence type="predicted"/>
<dbReference type="InterPro" id="IPR036505">
    <property type="entry name" value="Amidase/PGRP_sf"/>
</dbReference>
<dbReference type="Gene3D" id="2.30.30.40">
    <property type="entry name" value="SH3 Domains"/>
    <property type="match status" value="1"/>
</dbReference>